<evidence type="ECO:0000313" key="3">
    <source>
        <dbReference type="EMBL" id="GGB07804.1"/>
    </source>
</evidence>
<sequence length="541" mass="59368">MKESSFYSDDFEQLIREKTEQYKMYPSEKVWKGVHNSLHTKRRWFIGSMALLVTGILFLAGRELIAPSSHAIALRKAAKGSTADFATKPPLAENIPNAPLTAYHSPAAAVANVRRNAAAGSTILEDQDLAYRGISITLSNPVINPSDLSEWLSRVQLPDRAPDLAVIAARTPATDAGKTPEDVTKPGARTGGETASLRESGDESRESIDETGADGLTAHGVLESLSARGTERARNNVRGRGHLASNKTNGNEVTADGRLSDAGAAKASASAIAEAEDRQRVNWLQDYAMNILPAPSRRGRTYFQFSLAPTINYRVLSGLDPSFEKFGPTPNGFTVQPGDRINHSAAFGFEFGGSILYRLTRNLSVKGGLQFNFARYMITAYNNSQLGTTYSYYGYMMDSMTRSATTQQASSAGGFGPVTQETLKNDYYQLSAPIGFELRVLGNERLQFNLGATVQPSYLLGTSSYMLSSNKTSWDKEPDLYRKWNVNGAVEAFLSYRVGNLRWQIGPEFRYQFFSSYTSQSQFAENLKSYGIKIGITKMLP</sequence>
<dbReference type="EMBL" id="BMJC01000003">
    <property type="protein sequence ID" value="GGB07804.1"/>
    <property type="molecule type" value="Genomic_DNA"/>
</dbReference>
<reference evidence="3" key="1">
    <citation type="journal article" date="2014" name="Int. J. Syst. Evol. Microbiol.">
        <title>Complete genome sequence of Corynebacterium casei LMG S-19264T (=DSM 44701T), isolated from a smear-ripened cheese.</title>
        <authorList>
            <consortium name="US DOE Joint Genome Institute (JGI-PGF)"/>
            <person name="Walter F."/>
            <person name="Albersmeier A."/>
            <person name="Kalinowski J."/>
            <person name="Ruckert C."/>
        </authorList>
    </citation>
    <scope>NUCLEOTIDE SEQUENCE</scope>
    <source>
        <strain evidence="3">CGMCC 1.15448</strain>
    </source>
</reference>
<evidence type="ECO:0000313" key="4">
    <source>
        <dbReference type="Proteomes" id="UP000607559"/>
    </source>
</evidence>
<evidence type="ECO:0000256" key="2">
    <source>
        <dbReference type="SAM" id="Phobius"/>
    </source>
</evidence>
<dbReference type="AlphaFoldDB" id="A0A8J2UEU1"/>
<proteinExistence type="predicted"/>
<comment type="caution">
    <text evidence="3">The sequence shown here is derived from an EMBL/GenBank/DDBJ whole genome shotgun (WGS) entry which is preliminary data.</text>
</comment>
<dbReference type="Proteomes" id="UP000607559">
    <property type="component" value="Unassembled WGS sequence"/>
</dbReference>
<feature type="region of interest" description="Disordered" evidence="1">
    <location>
        <begin position="171"/>
        <end position="256"/>
    </location>
</feature>
<dbReference type="RefSeq" id="WP_188933796.1">
    <property type="nucleotide sequence ID" value="NZ_BMJC01000003.1"/>
</dbReference>
<name>A0A8J2UEU1_9BACT</name>
<organism evidence="3 4">
    <name type="scientific">Puia dinghuensis</name>
    <dbReference type="NCBI Taxonomy" id="1792502"/>
    <lineage>
        <taxon>Bacteria</taxon>
        <taxon>Pseudomonadati</taxon>
        <taxon>Bacteroidota</taxon>
        <taxon>Chitinophagia</taxon>
        <taxon>Chitinophagales</taxon>
        <taxon>Chitinophagaceae</taxon>
        <taxon>Puia</taxon>
    </lineage>
</organism>
<keyword evidence="2" id="KW-0812">Transmembrane</keyword>
<feature type="transmembrane region" description="Helical" evidence="2">
    <location>
        <begin position="44"/>
        <end position="61"/>
    </location>
</feature>
<keyword evidence="2" id="KW-1133">Transmembrane helix</keyword>
<accession>A0A8J2UEU1</accession>
<evidence type="ECO:0000256" key="1">
    <source>
        <dbReference type="SAM" id="MobiDB-lite"/>
    </source>
</evidence>
<gene>
    <name evidence="3" type="ORF">GCM10011511_34180</name>
</gene>
<keyword evidence="2" id="KW-0472">Membrane</keyword>
<reference evidence="3" key="2">
    <citation type="submission" date="2020-09" db="EMBL/GenBank/DDBJ databases">
        <authorList>
            <person name="Sun Q."/>
            <person name="Zhou Y."/>
        </authorList>
    </citation>
    <scope>NUCLEOTIDE SEQUENCE</scope>
    <source>
        <strain evidence="3">CGMCC 1.15448</strain>
    </source>
</reference>
<keyword evidence="4" id="KW-1185">Reference proteome</keyword>
<evidence type="ECO:0008006" key="5">
    <source>
        <dbReference type="Google" id="ProtNLM"/>
    </source>
</evidence>
<feature type="compositionally biased region" description="Basic and acidic residues" evidence="1">
    <location>
        <begin position="199"/>
        <end position="208"/>
    </location>
</feature>
<protein>
    <recommendedName>
        <fullName evidence="5">Outer membrane protein beta-barrel domain-containing protein</fullName>
    </recommendedName>
</protein>